<organism evidence="11 12">
    <name type="scientific">Planoprotostelium fungivorum</name>
    <dbReference type="NCBI Taxonomy" id="1890364"/>
    <lineage>
        <taxon>Eukaryota</taxon>
        <taxon>Amoebozoa</taxon>
        <taxon>Evosea</taxon>
        <taxon>Variosea</taxon>
        <taxon>Cavosteliida</taxon>
        <taxon>Cavosteliaceae</taxon>
        <taxon>Planoprotostelium</taxon>
    </lineage>
</organism>
<evidence type="ECO:0000256" key="2">
    <source>
        <dbReference type="ARBA" id="ARBA00022692"/>
    </source>
</evidence>
<dbReference type="GO" id="GO:0016020">
    <property type="term" value="C:membrane"/>
    <property type="evidence" value="ECO:0007669"/>
    <property type="project" value="UniProtKB-SubCell"/>
</dbReference>
<dbReference type="Gene3D" id="2.60.220.50">
    <property type="match status" value="1"/>
</dbReference>
<keyword evidence="6 8" id="KW-0472">Membrane</keyword>
<dbReference type="InterPro" id="IPR057244">
    <property type="entry name" value="GAIN_B"/>
</dbReference>
<dbReference type="EMBL" id="MDYQ01000187">
    <property type="protein sequence ID" value="PRP79337.1"/>
    <property type="molecule type" value="Genomic_DNA"/>
</dbReference>
<keyword evidence="4" id="KW-0067">ATP-binding</keyword>
<evidence type="ECO:0000313" key="11">
    <source>
        <dbReference type="EMBL" id="PRP79337.1"/>
    </source>
</evidence>
<dbReference type="GO" id="GO:0005524">
    <property type="term" value="F:ATP binding"/>
    <property type="evidence" value="ECO:0007669"/>
    <property type="project" value="UniProtKB-KW"/>
</dbReference>
<dbReference type="Pfam" id="PF01825">
    <property type="entry name" value="GPS"/>
    <property type="match status" value="1"/>
</dbReference>
<comment type="subcellular location">
    <subcellularLocation>
        <location evidence="1">Membrane</location>
    </subcellularLocation>
</comment>
<dbReference type="InterPro" id="IPR000719">
    <property type="entry name" value="Prot_kinase_dom"/>
</dbReference>
<evidence type="ECO:0000259" key="9">
    <source>
        <dbReference type="PROSITE" id="PS50011"/>
    </source>
</evidence>
<dbReference type="SUPFAM" id="SSF51110">
    <property type="entry name" value="alpha-D-mannose-specific plant lectins"/>
    <property type="match status" value="1"/>
</dbReference>
<proteinExistence type="predicted"/>
<name>A0A2P6N5W8_9EUKA</name>
<dbReference type="PROSITE" id="PS50221">
    <property type="entry name" value="GAIN_B"/>
    <property type="match status" value="1"/>
</dbReference>
<keyword evidence="3" id="KW-0547">Nucleotide-binding</keyword>
<dbReference type="STRING" id="1890364.A0A2P6N5W8"/>
<evidence type="ECO:0000256" key="7">
    <source>
        <dbReference type="ARBA" id="ARBA00023157"/>
    </source>
</evidence>
<feature type="domain" description="Protein kinase" evidence="9">
    <location>
        <begin position="811"/>
        <end position="1030"/>
    </location>
</feature>
<dbReference type="PANTHER" id="PTHR44329:SF260">
    <property type="entry name" value="PROTEIN KINASE DOMAIN-CONTAINING PROTEIN"/>
    <property type="match status" value="1"/>
</dbReference>
<evidence type="ECO:0000313" key="12">
    <source>
        <dbReference type="Proteomes" id="UP000241769"/>
    </source>
</evidence>
<dbReference type="Gene3D" id="2.90.10.10">
    <property type="entry name" value="Bulb-type lectin domain"/>
    <property type="match status" value="1"/>
</dbReference>
<dbReference type="InParanoid" id="A0A2P6N5W8"/>
<dbReference type="GO" id="GO:0004674">
    <property type="term" value="F:protein serine/threonine kinase activity"/>
    <property type="evidence" value="ECO:0007669"/>
    <property type="project" value="TreeGrafter"/>
</dbReference>
<evidence type="ECO:0000256" key="3">
    <source>
        <dbReference type="ARBA" id="ARBA00022741"/>
    </source>
</evidence>
<keyword evidence="12" id="KW-1185">Reference proteome</keyword>
<evidence type="ECO:0000256" key="4">
    <source>
        <dbReference type="ARBA" id="ARBA00022840"/>
    </source>
</evidence>
<accession>A0A2P6N5W8</accession>
<evidence type="ECO:0000256" key="5">
    <source>
        <dbReference type="ARBA" id="ARBA00022989"/>
    </source>
</evidence>
<comment type="caution">
    <text evidence="11">The sequence shown here is derived from an EMBL/GenBank/DDBJ whole genome shotgun (WGS) entry which is preliminary data.</text>
</comment>
<dbReference type="CDD" id="cd00180">
    <property type="entry name" value="PKc"/>
    <property type="match status" value="1"/>
</dbReference>
<dbReference type="InterPro" id="IPR011009">
    <property type="entry name" value="Kinase-like_dom_sf"/>
</dbReference>
<gene>
    <name evidence="11" type="ORF">PROFUN_12938</name>
</gene>
<dbReference type="SUPFAM" id="SSF56112">
    <property type="entry name" value="Protein kinase-like (PK-like)"/>
    <property type="match status" value="1"/>
</dbReference>
<dbReference type="AlphaFoldDB" id="A0A2P6N5W8"/>
<keyword evidence="2 8" id="KW-0812">Transmembrane</keyword>
<feature type="domain" description="GAIN-B" evidence="10">
    <location>
        <begin position="606"/>
        <end position="756"/>
    </location>
</feature>
<reference evidence="11 12" key="1">
    <citation type="journal article" date="2018" name="Genome Biol. Evol.">
        <title>Multiple Roots of Fruiting Body Formation in Amoebozoa.</title>
        <authorList>
            <person name="Hillmann F."/>
            <person name="Forbes G."/>
            <person name="Novohradska S."/>
            <person name="Ferling I."/>
            <person name="Riege K."/>
            <person name="Groth M."/>
            <person name="Westermann M."/>
            <person name="Marz M."/>
            <person name="Spaller T."/>
            <person name="Winckler T."/>
            <person name="Schaap P."/>
            <person name="Glockner G."/>
        </authorList>
    </citation>
    <scope>NUCLEOTIDE SEQUENCE [LARGE SCALE GENOMIC DNA]</scope>
    <source>
        <strain evidence="11 12">Jena</strain>
    </source>
</reference>
<protein>
    <submittedName>
        <fullName evidence="11">Uncharacterized protein</fullName>
    </submittedName>
</protein>
<evidence type="ECO:0000256" key="6">
    <source>
        <dbReference type="ARBA" id="ARBA00023136"/>
    </source>
</evidence>
<dbReference type="Proteomes" id="UP000241769">
    <property type="component" value="Unassembled WGS sequence"/>
</dbReference>
<feature type="transmembrane region" description="Helical" evidence="8">
    <location>
        <begin position="768"/>
        <end position="792"/>
    </location>
</feature>
<dbReference type="Gene3D" id="1.10.510.10">
    <property type="entry name" value="Transferase(Phosphotransferase) domain 1"/>
    <property type="match status" value="1"/>
</dbReference>
<dbReference type="InterPro" id="IPR036426">
    <property type="entry name" value="Bulb-type_lectin_dom_sf"/>
</dbReference>
<evidence type="ECO:0000256" key="8">
    <source>
        <dbReference type="SAM" id="Phobius"/>
    </source>
</evidence>
<evidence type="ECO:0000259" key="10">
    <source>
        <dbReference type="PROSITE" id="PS50221"/>
    </source>
</evidence>
<dbReference type="InterPro" id="IPR046338">
    <property type="entry name" value="GAIN_dom_sf"/>
</dbReference>
<evidence type="ECO:0000256" key="1">
    <source>
        <dbReference type="ARBA" id="ARBA00004370"/>
    </source>
</evidence>
<keyword evidence="5 8" id="KW-1133">Transmembrane helix</keyword>
<dbReference type="Pfam" id="PF00069">
    <property type="entry name" value="Pkinase"/>
    <property type="match status" value="1"/>
</dbReference>
<dbReference type="InterPro" id="IPR000203">
    <property type="entry name" value="GPS"/>
</dbReference>
<sequence>MERPSGVLKEVSVSLSAVVTSTFVRNLIVGDVQWPFANDVVEEDNFGESKPQGHADLPVSDVPIQIPGRGGGTRLRDCGPRVSFFVFVVGVILALLELDWASQVLEAGFISDWNMDAIFNSSSEAGEKYASTSVSVRQTEFDTDELTQSSCASIEDNDHNDKHVAHLNLSDADVAFLLNNDTLVDHLPNTFGSALISPNGQWKLNMTAGALGIYNVTDVNHSYRRWEPDVEQNFPPGSYNLTFSRDCNLIWNTPFGILWASGQRPVTNCSASVSNDGRVLIQNSTAIVFQTDLLILNVVHSGVERGGGMLLGNFPVGRYTSQIDNGPRYGINTSLPNQIAFDFPPITNQPTFFVKFRIVPPRGMSTLLYTYDPISITNITADAFTVTLCVQNASPTLNLTLSQPSNGTSLQQWNTSLSPGVARNSFCGPLVMPTLSTPFTTGNITVTLTSAGRTAASTFFWQKPEIIRRVSSVINDSTVVTQLNISISGIAHPIRVILNGSIICETLKEEQLATAFDPTASIFSRSFPIDVLPNQNTLSFGLTLHYFDSYNTVLITSDIIKIDVASLRLQNVIRNGTSAGDIYSVVDRAVLNALQNSSDYVAESADISVSAARLQNDTSVSLSFSQSDTKCVIPQDVLSEVTADGSGFAVLTRLSNNPFSPSNDNYTTVGSVVGLSVYNDDGQVLSVRDAKTPIQIVISADGLPSNRSNVLCLWWDQNVTSWRRDGCSSRVEVDVIVCLCNHLTNFTLGSSKLPTPPVNVDQRPDHTMYYLFSLLSIVIIGFVVVLIVILVVRNRKRKSEIHMSLNHSTDVTCEGQIGRGSDSVVYAGHKGGITAVAIKKSKDSRKILSEANLLKDLHHPNILLYLGTYGEGDVTCLVTEYMDLHDAQSMLKNSTLTLSFAASALLQISSAVAYLHDMSIVHGSICPKKILLSSDGRAKLSCVAATEEVAMYMMRYAAPEVVRKKGKTMASDVFSLGAVIRVFLLETQSSQTREAVEDEREWTEMADRCTCEEAAQRMDAQSLTRKMRVLVKSSPEVQFYEDEKRNQSYGMVNTRVELIAVLPGMTQDKRYKKSQHPDSNQEPIDYSDRYSLPRYQLRHVGL</sequence>
<dbReference type="PANTHER" id="PTHR44329">
    <property type="entry name" value="SERINE/THREONINE-PROTEIN KINASE TNNI3K-RELATED"/>
    <property type="match status" value="1"/>
</dbReference>
<dbReference type="InterPro" id="IPR051681">
    <property type="entry name" value="Ser/Thr_Kinases-Pseudokinases"/>
</dbReference>
<dbReference type="PROSITE" id="PS50011">
    <property type="entry name" value="PROTEIN_KINASE_DOM"/>
    <property type="match status" value="1"/>
</dbReference>
<dbReference type="OrthoDB" id="4062651at2759"/>
<keyword evidence="7" id="KW-1015">Disulfide bond</keyword>